<proteinExistence type="predicted"/>
<feature type="region of interest" description="Disordered" evidence="1">
    <location>
        <begin position="107"/>
        <end position="133"/>
    </location>
</feature>
<reference evidence="2 3" key="1">
    <citation type="submission" date="2020-10" db="EMBL/GenBank/DDBJ databases">
        <title>Connecting structure to function with the recovery of over 1000 high-quality activated sludge metagenome-assembled genomes encoding full-length rRNA genes using long-read sequencing.</title>
        <authorList>
            <person name="Singleton C.M."/>
            <person name="Petriglieri F."/>
            <person name="Kristensen J.M."/>
            <person name="Kirkegaard R.H."/>
            <person name="Michaelsen T.Y."/>
            <person name="Andersen M.H."/>
            <person name="Karst S.M."/>
            <person name="Dueholm M.S."/>
            <person name="Nielsen P.H."/>
            <person name="Albertsen M."/>
        </authorList>
    </citation>
    <scope>NUCLEOTIDE SEQUENCE [LARGE SCALE GENOMIC DNA]</scope>
    <source>
        <strain evidence="2">Fred_18-Q3-R57-64_BAT3C.720</strain>
    </source>
</reference>
<accession>A0A935W650</accession>
<evidence type="ECO:0000313" key="3">
    <source>
        <dbReference type="Proteomes" id="UP000706151"/>
    </source>
</evidence>
<dbReference type="AlphaFoldDB" id="A0A935W650"/>
<name>A0A935W650_9PROT</name>
<feature type="region of interest" description="Disordered" evidence="1">
    <location>
        <begin position="618"/>
        <end position="641"/>
    </location>
</feature>
<sequence length="661" mass="67440">MSRTSQNSHADSRRIGSSILARIPAACRSAFDTLGLAGRSKSAAPPFARKILFEALEPRLLLSADLNPGATSLTPQDQSSNDFAVSSTLLSLSDDPATSGLAVVRVNGPQEPGSDSWRLDLKQGDVTSPSVDTLESNASGKVIATNDGPGDDDLISHQEVLQTGAYYVQVRPSGEGAASGPYELLGERTDGIQAETDNQVSTNILADANPLALASEVDGPTITAAQFSSVSLANWVGGSGNWSDPTHWDIGVVPNNTEDTSYQVVLDVDGTPTITLDQDVSISSLTNAETLVVAGVSVNVELQTDNSGSIQLLGATAQLNLSGTVDVTGEISATAGTLNLSNATVTVDGSSAQVTADSAATLDSVSLYAANGGLLSLLGASTFTSGSSGNTIQASGAASKIELSGLSSLVGGSSGATQITALSDGEVTLSGDVQGYTAWTLDETGGTINASGVTSLFDAAVNVSGGAVLTFSTATTLSRDTFTALAGGEILFPVATSYTGYNYGDTAIEASGAGSWIDLSSLATFYGGGEYSDSHGYGHYYTTYVNALAGGKGDLAGAVSHRNVITVDGAESVLGVAGITKLGGTVLTINTPGNANLHHGDRGDGLELNGTDRCGAGIHGGNEAAKRESHRNWRWSDSVPGGRELHEERLRGHGDPGEWGW</sequence>
<gene>
    <name evidence="2" type="ORF">IPK02_19195</name>
</gene>
<protein>
    <submittedName>
        <fullName evidence="2">LEPR-XLL domain-containing protein</fullName>
    </submittedName>
</protein>
<evidence type="ECO:0000313" key="2">
    <source>
        <dbReference type="EMBL" id="MBK7955889.1"/>
    </source>
</evidence>
<dbReference type="EMBL" id="JADJOT010000011">
    <property type="protein sequence ID" value="MBK7955889.1"/>
    <property type="molecule type" value="Genomic_DNA"/>
</dbReference>
<comment type="caution">
    <text evidence="2">The sequence shown here is derived from an EMBL/GenBank/DDBJ whole genome shotgun (WGS) entry which is preliminary data.</text>
</comment>
<organism evidence="2 3">
    <name type="scientific">Candidatus Accumulibacter affinis</name>
    <dbReference type="NCBI Taxonomy" id="2954384"/>
    <lineage>
        <taxon>Bacteria</taxon>
        <taxon>Pseudomonadati</taxon>
        <taxon>Pseudomonadota</taxon>
        <taxon>Betaproteobacteria</taxon>
        <taxon>Candidatus Accumulibacter</taxon>
    </lineage>
</organism>
<dbReference type="NCBIfam" id="NF012209">
    <property type="entry name" value="LEPR-8K"/>
    <property type="match status" value="1"/>
</dbReference>
<dbReference type="InterPro" id="IPR053786">
    <property type="entry name" value="LEPRxLL_CS"/>
</dbReference>
<dbReference type="Proteomes" id="UP000706151">
    <property type="component" value="Unassembled WGS sequence"/>
</dbReference>
<evidence type="ECO:0000256" key="1">
    <source>
        <dbReference type="SAM" id="MobiDB-lite"/>
    </source>
</evidence>